<evidence type="ECO:0000313" key="3">
    <source>
        <dbReference type="Proteomes" id="UP000824998"/>
    </source>
</evidence>
<accession>A0A9P7YCL1</accession>
<gene>
    <name evidence="2" type="ORF">BJ875DRAFT_506685</name>
</gene>
<dbReference type="Pfam" id="PF23151">
    <property type="entry name" value="NuiA_2"/>
    <property type="match status" value="1"/>
</dbReference>
<proteinExistence type="predicted"/>
<feature type="compositionally biased region" description="Basic and acidic residues" evidence="1">
    <location>
        <begin position="24"/>
        <end position="33"/>
    </location>
</feature>
<dbReference type="Proteomes" id="UP000824998">
    <property type="component" value="Unassembled WGS sequence"/>
</dbReference>
<evidence type="ECO:0000313" key="2">
    <source>
        <dbReference type="EMBL" id="KAG9231413.1"/>
    </source>
</evidence>
<dbReference type="AlphaFoldDB" id="A0A9P7YCL1"/>
<name>A0A9P7YCL1_9HELO</name>
<keyword evidence="3" id="KW-1185">Reference proteome</keyword>
<dbReference type="PANTHER" id="PTHR42093:SF1">
    <property type="match status" value="1"/>
</dbReference>
<feature type="compositionally biased region" description="Polar residues" evidence="1">
    <location>
        <begin position="121"/>
        <end position="130"/>
    </location>
</feature>
<comment type="caution">
    <text evidence="2">The sequence shown here is derived from an EMBL/GenBank/DDBJ whole genome shotgun (WGS) entry which is preliminary data.</text>
</comment>
<dbReference type="PANTHER" id="PTHR42093">
    <property type="match status" value="1"/>
</dbReference>
<organism evidence="2 3">
    <name type="scientific">Amylocarpus encephaloides</name>
    <dbReference type="NCBI Taxonomy" id="45428"/>
    <lineage>
        <taxon>Eukaryota</taxon>
        <taxon>Fungi</taxon>
        <taxon>Dikarya</taxon>
        <taxon>Ascomycota</taxon>
        <taxon>Pezizomycotina</taxon>
        <taxon>Leotiomycetes</taxon>
        <taxon>Helotiales</taxon>
        <taxon>Helotiales incertae sedis</taxon>
        <taxon>Amylocarpus</taxon>
    </lineage>
</organism>
<dbReference type="OrthoDB" id="5366485at2759"/>
<sequence length="289" mass="30998">MGVVLAILANATQGIKERRKRKKEEKAARERGYGEIGAPSQGVVREEGQGQSLSPSRPPESGGRGEGDTQEDTELRRKQQEEVSEIPAGGEPVVQKNVAVGAPVPPAGRVASRLGAENRLLHSTTPSKMASDSDYASFLEKANEDPNAGNASTHSQGKAGTKTVDEGVEVPQALKEGVKDKWFTSETDEEFVPVALSYEKASLPDEAMFAKLISHPRGKDAGVQIMDIGEWDPQGEHKEVVDVVRVAGKGGDVRVYRVGGEGSRVEYWIVTMDQEGKRVLGGKVLAVES</sequence>
<evidence type="ECO:0000256" key="1">
    <source>
        <dbReference type="SAM" id="MobiDB-lite"/>
    </source>
</evidence>
<protein>
    <submittedName>
        <fullName evidence="2">Uncharacterized protein</fullName>
    </submittedName>
</protein>
<dbReference type="EMBL" id="MU251603">
    <property type="protein sequence ID" value="KAG9231413.1"/>
    <property type="molecule type" value="Genomic_DNA"/>
</dbReference>
<dbReference type="InterPro" id="IPR056539">
    <property type="entry name" value="NuiA-like"/>
</dbReference>
<reference evidence="2" key="1">
    <citation type="journal article" date="2021" name="IMA Fungus">
        <title>Genomic characterization of three marine fungi, including Emericellopsis atlantica sp. nov. with signatures of a generalist lifestyle and marine biomass degradation.</title>
        <authorList>
            <person name="Hagestad O.C."/>
            <person name="Hou L."/>
            <person name="Andersen J.H."/>
            <person name="Hansen E.H."/>
            <person name="Altermark B."/>
            <person name="Li C."/>
            <person name="Kuhnert E."/>
            <person name="Cox R.J."/>
            <person name="Crous P.W."/>
            <person name="Spatafora J.W."/>
            <person name="Lail K."/>
            <person name="Amirebrahimi M."/>
            <person name="Lipzen A."/>
            <person name="Pangilinan J."/>
            <person name="Andreopoulos W."/>
            <person name="Hayes R.D."/>
            <person name="Ng V."/>
            <person name="Grigoriev I.V."/>
            <person name="Jackson S.A."/>
            <person name="Sutton T.D.S."/>
            <person name="Dobson A.D.W."/>
            <person name="Rama T."/>
        </authorList>
    </citation>
    <scope>NUCLEOTIDE SEQUENCE</scope>
    <source>
        <strain evidence="2">TRa018bII</strain>
    </source>
</reference>
<feature type="compositionally biased region" description="Basic and acidic residues" evidence="1">
    <location>
        <begin position="63"/>
        <end position="81"/>
    </location>
</feature>
<feature type="region of interest" description="Disordered" evidence="1">
    <location>
        <begin position="9"/>
        <end position="164"/>
    </location>
</feature>
<feature type="compositionally biased region" description="Polar residues" evidence="1">
    <location>
        <begin position="149"/>
        <end position="158"/>
    </location>
</feature>